<comment type="subcellular location">
    <subcellularLocation>
        <location evidence="1 11">Membrane</location>
        <topology evidence="1 11">Single-pass type II membrane protein</topology>
    </subcellularLocation>
</comment>
<evidence type="ECO:0000259" key="13">
    <source>
        <dbReference type="Pfam" id="PF02709"/>
    </source>
</evidence>
<evidence type="ECO:0000256" key="1">
    <source>
        <dbReference type="ARBA" id="ARBA00004606"/>
    </source>
</evidence>
<evidence type="ECO:0000256" key="2">
    <source>
        <dbReference type="ARBA" id="ARBA00004922"/>
    </source>
</evidence>
<dbReference type="InterPro" id="IPR003859">
    <property type="entry name" value="Galactosyl_T"/>
</dbReference>
<keyword evidence="5 11" id="KW-0808">Transferase</keyword>
<comment type="caution">
    <text evidence="15">The sequence shown here is derived from an EMBL/GenBank/DDBJ whole genome shotgun (WGS) entry which is preliminary data.</text>
</comment>
<protein>
    <recommendedName>
        <fullName evidence="11">Beta-1,4-N-acetylgalactosaminyltransferase</fullName>
        <ecNumber evidence="11">2.4.1.-</ecNumber>
    </recommendedName>
    <alternativeName>
        <fullName evidence="11">Beta-4-GalNAcT</fullName>
    </alternativeName>
</protein>
<dbReference type="InterPro" id="IPR027791">
    <property type="entry name" value="Galactosyl_T_C"/>
</dbReference>
<dbReference type="Pfam" id="PF13733">
    <property type="entry name" value="Glyco_transf_7N"/>
    <property type="match status" value="1"/>
</dbReference>
<comment type="function">
    <text evidence="11">Catalyzes the transfer of galactose onto proteins or lipids.</text>
</comment>
<evidence type="ECO:0000256" key="10">
    <source>
        <dbReference type="ARBA" id="ARBA00023180"/>
    </source>
</evidence>
<evidence type="ECO:0000313" key="16">
    <source>
        <dbReference type="Proteomes" id="UP001642540"/>
    </source>
</evidence>
<comment type="cofactor">
    <cofactor evidence="11">
        <name>Mn(2+)</name>
        <dbReference type="ChEBI" id="CHEBI:29035"/>
    </cofactor>
</comment>
<feature type="region of interest" description="Disordered" evidence="12">
    <location>
        <begin position="234"/>
        <end position="255"/>
    </location>
</feature>
<evidence type="ECO:0000256" key="9">
    <source>
        <dbReference type="ARBA" id="ARBA00023136"/>
    </source>
</evidence>
<comment type="pathway">
    <text evidence="2 11">Protein modification; protein glycosylation.</text>
</comment>
<dbReference type="PANTHER" id="PTHR19300">
    <property type="entry name" value="BETA-1,4-GALACTOSYLTRANSFERASE"/>
    <property type="match status" value="1"/>
</dbReference>
<evidence type="ECO:0000256" key="3">
    <source>
        <dbReference type="ARBA" id="ARBA00005735"/>
    </source>
</evidence>
<dbReference type="InterPro" id="IPR027995">
    <property type="entry name" value="Galactosyl_T_N"/>
</dbReference>
<keyword evidence="4 11" id="KW-0328">Glycosyltransferase</keyword>
<accession>A0ABP1S207</accession>
<feature type="region of interest" description="Disordered" evidence="12">
    <location>
        <begin position="318"/>
        <end position="354"/>
    </location>
</feature>
<reference evidence="15 16" key="1">
    <citation type="submission" date="2024-08" db="EMBL/GenBank/DDBJ databases">
        <authorList>
            <person name="Cucini C."/>
            <person name="Frati F."/>
        </authorList>
    </citation>
    <scope>NUCLEOTIDE SEQUENCE [LARGE SCALE GENOMIC DNA]</scope>
</reference>
<sequence>MAWRWIWRLRKLLALAVLACFIIAIYLGSSSMPKSYRNSDGRGKFFATNLPLEQPQSASSTENVDPIDNTHRLGVIVPYRDRFEELLTFVPYIHRYLLHKKISHEIIVVNQVDGYRFNRASLINAGFLYATSEDRHNGHGKPCDYIAMHDVDLLPLNYDLPYNFPGDGSVIHVAAPGLHPKYNYPTFIGGILLVSVADFLKVNGMSNVYWGWGMEDDEFYVRLKHANIEVKRPSDIETDNSNTFRHSHSPKVRPRDTAKCYDQFNKTKRRDRLTGLSNLNYTLLTATHMTIDEAPLVLLNVRLQCDITISPWCDCSQSPSSAGSSNTHKKGSNNQNKKSSKDIKSLRKIKRENK</sequence>
<feature type="domain" description="Galactosyltransferase N-terminal" evidence="14">
    <location>
        <begin position="69"/>
        <end position="161"/>
    </location>
</feature>
<keyword evidence="8" id="KW-1133">Transmembrane helix</keyword>
<organism evidence="15 16">
    <name type="scientific">Orchesella dallaii</name>
    <dbReference type="NCBI Taxonomy" id="48710"/>
    <lineage>
        <taxon>Eukaryota</taxon>
        <taxon>Metazoa</taxon>
        <taxon>Ecdysozoa</taxon>
        <taxon>Arthropoda</taxon>
        <taxon>Hexapoda</taxon>
        <taxon>Collembola</taxon>
        <taxon>Entomobryomorpha</taxon>
        <taxon>Entomobryoidea</taxon>
        <taxon>Orchesellidae</taxon>
        <taxon>Orchesellinae</taxon>
        <taxon>Orchesella</taxon>
    </lineage>
</organism>
<dbReference type="PRINTS" id="PR02050">
    <property type="entry name" value="B14GALTRFASE"/>
</dbReference>
<evidence type="ECO:0000256" key="4">
    <source>
        <dbReference type="ARBA" id="ARBA00022676"/>
    </source>
</evidence>
<keyword evidence="6" id="KW-0812">Transmembrane</keyword>
<evidence type="ECO:0000256" key="8">
    <source>
        <dbReference type="ARBA" id="ARBA00022989"/>
    </source>
</evidence>
<dbReference type="Gene3D" id="3.90.550.10">
    <property type="entry name" value="Spore Coat Polysaccharide Biosynthesis Protein SpsA, Chain A"/>
    <property type="match status" value="1"/>
</dbReference>
<comment type="similarity">
    <text evidence="3 11">Belongs to the glycosyltransferase 7 family.</text>
</comment>
<dbReference type="PANTHER" id="PTHR19300:SF30">
    <property type="entry name" value="BETA-1,4-GALACTOSYLTRANSFERASE 7"/>
    <property type="match status" value="1"/>
</dbReference>
<name>A0ABP1S207_9HEXA</name>
<feature type="domain" description="Galactosyltransferase C-terminal" evidence="13">
    <location>
        <begin position="172"/>
        <end position="246"/>
    </location>
</feature>
<dbReference type="EMBL" id="CAXLJM020000148">
    <property type="protein sequence ID" value="CAL8141852.1"/>
    <property type="molecule type" value="Genomic_DNA"/>
</dbReference>
<evidence type="ECO:0000256" key="11">
    <source>
        <dbReference type="RuleBase" id="RU368121"/>
    </source>
</evidence>
<dbReference type="EC" id="2.4.1.-" evidence="11"/>
<evidence type="ECO:0000256" key="7">
    <source>
        <dbReference type="ARBA" id="ARBA00022968"/>
    </source>
</evidence>
<dbReference type="SUPFAM" id="SSF53448">
    <property type="entry name" value="Nucleotide-diphospho-sugar transferases"/>
    <property type="match status" value="1"/>
</dbReference>
<gene>
    <name evidence="15" type="ORF">ODALV1_LOCUS28877</name>
</gene>
<evidence type="ECO:0000256" key="12">
    <source>
        <dbReference type="SAM" id="MobiDB-lite"/>
    </source>
</evidence>
<dbReference type="Pfam" id="PF02709">
    <property type="entry name" value="Glyco_transf_7C"/>
    <property type="match status" value="1"/>
</dbReference>
<evidence type="ECO:0000256" key="5">
    <source>
        <dbReference type="ARBA" id="ARBA00022679"/>
    </source>
</evidence>
<evidence type="ECO:0000256" key="6">
    <source>
        <dbReference type="ARBA" id="ARBA00022692"/>
    </source>
</evidence>
<evidence type="ECO:0000259" key="14">
    <source>
        <dbReference type="Pfam" id="PF13733"/>
    </source>
</evidence>
<dbReference type="Proteomes" id="UP001642540">
    <property type="component" value="Unassembled WGS sequence"/>
</dbReference>
<dbReference type="InterPro" id="IPR029044">
    <property type="entry name" value="Nucleotide-diphossugar_trans"/>
</dbReference>
<keyword evidence="11" id="KW-0464">Manganese</keyword>
<proteinExistence type="inferred from homology"/>
<keyword evidence="7 11" id="KW-0735">Signal-anchor</keyword>
<keyword evidence="16" id="KW-1185">Reference proteome</keyword>
<evidence type="ECO:0000313" key="15">
    <source>
        <dbReference type="EMBL" id="CAL8141852.1"/>
    </source>
</evidence>
<keyword evidence="11" id="KW-0479">Metal-binding</keyword>
<keyword evidence="9" id="KW-0472">Membrane</keyword>
<keyword evidence="10 11" id="KW-0325">Glycoprotein</keyword>